<dbReference type="GO" id="GO:0005886">
    <property type="term" value="C:plasma membrane"/>
    <property type="evidence" value="ECO:0007669"/>
    <property type="project" value="TreeGrafter"/>
</dbReference>
<dbReference type="PANTHER" id="PTHR34989">
    <property type="entry name" value="PROTEIN HDED"/>
    <property type="match status" value="1"/>
</dbReference>
<dbReference type="InterPro" id="IPR005325">
    <property type="entry name" value="DUF308_memb"/>
</dbReference>
<feature type="transmembrane region" description="Helical" evidence="1">
    <location>
        <begin position="74"/>
        <end position="93"/>
    </location>
</feature>
<dbReference type="PANTHER" id="PTHR34989:SF1">
    <property type="entry name" value="PROTEIN HDED"/>
    <property type="match status" value="1"/>
</dbReference>
<dbReference type="EMBL" id="CP012333">
    <property type="protein sequence ID" value="AKU97050.1"/>
    <property type="molecule type" value="Genomic_DNA"/>
</dbReference>
<dbReference type="InterPro" id="IPR052712">
    <property type="entry name" value="Acid_resist_chaperone_HdeD"/>
</dbReference>
<gene>
    <name evidence="2" type="ORF">AKJ09_03714</name>
</gene>
<keyword evidence="1" id="KW-0812">Transmembrane</keyword>
<sequence length="204" mass="21869">MESIIRAGESGLVRSWWSFVLRGLAAIIFGILAFVVPGPTLGFLIVLFAIYALVEGVFGVAGAIKEIRSEGRSLLLLVNGLVSIAAGIIALAAPRLTAVALLYVIAFWAFVTGAIELVTAIRLRREVEGEWVMGLAGLLSILFGILLVMAPRVGALVMVFQIGFYAIVFGCALVGVGYRLRHWQTQLGSRRRQTPPLSGGRSES</sequence>
<evidence type="ECO:0000313" key="2">
    <source>
        <dbReference type="EMBL" id="AKU97050.1"/>
    </source>
</evidence>
<feature type="transmembrane region" description="Helical" evidence="1">
    <location>
        <begin position="41"/>
        <end position="62"/>
    </location>
</feature>
<dbReference type="Pfam" id="PF03729">
    <property type="entry name" value="DUF308"/>
    <property type="match status" value="1"/>
</dbReference>
<reference evidence="2 3" key="1">
    <citation type="submission" date="2015-08" db="EMBL/GenBank/DDBJ databases">
        <authorList>
            <person name="Babu N.S."/>
            <person name="Beckwith C.J."/>
            <person name="Beseler K.G."/>
            <person name="Brison A."/>
            <person name="Carone J.V."/>
            <person name="Caskin T.P."/>
            <person name="Diamond M."/>
            <person name="Durham M.E."/>
            <person name="Foxe J.M."/>
            <person name="Go M."/>
            <person name="Henderson B.A."/>
            <person name="Jones I.B."/>
            <person name="McGettigan J.A."/>
            <person name="Micheletti S.J."/>
            <person name="Nasrallah M.E."/>
            <person name="Ortiz D."/>
            <person name="Piller C.R."/>
            <person name="Privatt S.R."/>
            <person name="Schneider S.L."/>
            <person name="Sharp S."/>
            <person name="Smith T.C."/>
            <person name="Stanton J.D."/>
            <person name="Ullery H.E."/>
            <person name="Wilson R.J."/>
            <person name="Serrano M.G."/>
            <person name="Buck G."/>
            <person name="Lee V."/>
            <person name="Wang Y."/>
            <person name="Carvalho R."/>
            <person name="Voegtly L."/>
            <person name="Shi R."/>
            <person name="Duckworth R."/>
            <person name="Johnson A."/>
            <person name="Loviza R."/>
            <person name="Walstead R."/>
            <person name="Shah Z."/>
            <person name="Kiflezghi M."/>
            <person name="Wade K."/>
            <person name="Ball S.L."/>
            <person name="Bradley K.W."/>
            <person name="Asai D.J."/>
            <person name="Bowman C.A."/>
            <person name="Russell D.A."/>
            <person name="Pope W.H."/>
            <person name="Jacobs-Sera D."/>
            <person name="Hendrix R.W."/>
            <person name="Hatfull G.F."/>
        </authorList>
    </citation>
    <scope>NUCLEOTIDE SEQUENCE [LARGE SCALE GENOMIC DNA]</scope>
    <source>
        <strain evidence="2 3">DSM 27648</strain>
    </source>
</reference>
<feature type="transmembrane region" description="Helical" evidence="1">
    <location>
        <begin position="99"/>
        <end position="119"/>
    </location>
</feature>
<proteinExistence type="predicted"/>
<keyword evidence="1" id="KW-1133">Transmembrane helix</keyword>
<dbReference type="AlphaFoldDB" id="A0A0K1PU39"/>
<feature type="transmembrane region" description="Helical" evidence="1">
    <location>
        <begin position="131"/>
        <end position="150"/>
    </location>
</feature>
<accession>A0A0K1PU39</accession>
<dbReference type="KEGG" id="llu:AKJ09_03714"/>
<evidence type="ECO:0000256" key="1">
    <source>
        <dbReference type="SAM" id="Phobius"/>
    </source>
</evidence>
<feature type="transmembrane region" description="Helical" evidence="1">
    <location>
        <begin position="12"/>
        <end position="35"/>
    </location>
</feature>
<dbReference type="Proteomes" id="UP000064967">
    <property type="component" value="Chromosome"/>
</dbReference>
<name>A0A0K1PU39_9BACT</name>
<dbReference type="OrthoDB" id="5511623at2"/>
<keyword evidence="1" id="KW-0472">Membrane</keyword>
<organism evidence="2 3">
    <name type="scientific">Labilithrix luteola</name>
    <dbReference type="NCBI Taxonomy" id="1391654"/>
    <lineage>
        <taxon>Bacteria</taxon>
        <taxon>Pseudomonadati</taxon>
        <taxon>Myxococcota</taxon>
        <taxon>Polyangia</taxon>
        <taxon>Polyangiales</taxon>
        <taxon>Labilitrichaceae</taxon>
        <taxon>Labilithrix</taxon>
    </lineage>
</organism>
<dbReference type="STRING" id="1391654.AKJ09_03714"/>
<evidence type="ECO:0000313" key="3">
    <source>
        <dbReference type="Proteomes" id="UP000064967"/>
    </source>
</evidence>
<dbReference type="RefSeq" id="WP_146648260.1">
    <property type="nucleotide sequence ID" value="NZ_CP012333.1"/>
</dbReference>
<keyword evidence="3" id="KW-1185">Reference proteome</keyword>
<feature type="transmembrane region" description="Helical" evidence="1">
    <location>
        <begin position="156"/>
        <end position="180"/>
    </location>
</feature>
<protein>
    <submittedName>
        <fullName evidence="2">Putative membrane protein</fullName>
    </submittedName>
</protein>